<proteinExistence type="predicted"/>
<keyword evidence="4" id="KW-0862">Zinc</keyword>
<dbReference type="STRING" id="1073089.A0A1L9S0N9"/>
<dbReference type="GeneID" id="63749795"/>
<dbReference type="PANTHER" id="PTHR11850">
    <property type="entry name" value="HOMEOBOX PROTEIN TRANSCRIPTION FACTORS"/>
    <property type="match status" value="1"/>
</dbReference>
<keyword evidence="3 5" id="KW-0539">Nucleus</keyword>
<evidence type="ECO:0000259" key="8">
    <source>
        <dbReference type="PROSITE" id="PS50157"/>
    </source>
</evidence>
<dbReference type="VEuPathDB" id="FungiDB:ASPWEDRAFT_34205"/>
<protein>
    <recommendedName>
        <fullName evidence="11">Homeobox domain-containing protein</fullName>
    </recommendedName>
</protein>
<name>A0A1L9S0N9_ASPWE</name>
<reference evidence="10" key="1">
    <citation type="journal article" date="2017" name="Genome Biol.">
        <title>Comparative genomics reveals high biological diversity and specific adaptations in the industrially and medically important fungal genus Aspergillus.</title>
        <authorList>
            <person name="de Vries R.P."/>
            <person name="Riley R."/>
            <person name="Wiebenga A."/>
            <person name="Aguilar-Osorio G."/>
            <person name="Amillis S."/>
            <person name="Uchima C.A."/>
            <person name="Anderluh G."/>
            <person name="Asadollahi M."/>
            <person name="Askin M."/>
            <person name="Barry K."/>
            <person name="Battaglia E."/>
            <person name="Bayram O."/>
            <person name="Benocci T."/>
            <person name="Braus-Stromeyer S.A."/>
            <person name="Caldana C."/>
            <person name="Canovas D."/>
            <person name="Cerqueira G.C."/>
            <person name="Chen F."/>
            <person name="Chen W."/>
            <person name="Choi C."/>
            <person name="Clum A."/>
            <person name="Dos Santos R.A."/>
            <person name="Damasio A.R."/>
            <person name="Diallinas G."/>
            <person name="Emri T."/>
            <person name="Fekete E."/>
            <person name="Flipphi M."/>
            <person name="Freyberg S."/>
            <person name="Gallo A."/>
            <person name="Gournas C."/>
            <person name="Habgood R."/>
            <person name="Hainaut M."/>
            <person name="Harispe M.L."/>
            <person name="Henrissat B."/>
            <person name="Hilden K.S."/>
            <person name="Hope R."/>
            <person name="Hossain A."/>
            <person name="Karabika E."/>
            <person name="Karaffa L."/>
            <person name="Karanyi Z."/>
            <person name="Krasevec N."/>
            <person name="Kuo A."/>
            <person name="Kusch H."/>
            <person name="LaButti K."/>
            <person name="Lagendijk E.L."/>
            <person name="Lapidus A."/>
            <person name="Levasseur A."/>
            <person name="Lindquist E."/>
            <person name="Lipzen A."/>
            <person name="Logrieco A.F."/>
            <person name="MacCabe A."/>
            <person name="Maekelae M.R."/>
            <person name="Malavazi I."/>
            <person name="Melin P."/>
            <person name="Meyer V."/>
            <person name="Mielnichuk N."/>
            <person name="Miskei M."/>
            <person name="Molnar A.P."/>
            <person name="Mule G."/>
            <person name="Ngan C.Y."/>
            <person name="Orejas M."/>
            <person name="Orosz E."/>
            <person name="Ouedraogo J.P."/>
            <person name="Overkamp K.M."/>
            <person name="Park H.-S."/>
            <person name="Perrone G."/>
            <person name="Piumi F."/>
            <person name="Punt P.J."/>
            <person name="Ram A.F."/>
            <person name="Ramon A."/>
            <person name="Rauscher S."/>
            <person name="Record E."/>
            <person name="Riano-Pachon D.M."/>
            <person name="Robert V."/>
            <person name="Roehrig J."/>
            <person name="Ruller R."/>
            <person name="Salamov A."/>
            <person name="Salih N.S."/>
            <person name="Samson R.A."/>
            <person name="Sandor E."/>
            <person name="Sanguinetti M."/>
            <person name="Schuetze T."/>
            <person name="Sepcic K."/>
            <person name="Shelest E."/>
            <person name="Sherlock G."/>
            <person name="Sophianopoulou V."/>
            <person name="Squina F.M."/>
            <person name="Sun H."/>
            <person name="Susca A."/>
            <person name="Todd R.B."/>
            <person name="Tsang A."/>
            <person name="Unkles S.E."/>
            <person name="van de Wiele N."/>
            <person name="van Rossen-Uffink D."/>
            <person name="Oliveira J.V."/>
            <person name="Vesth T.C."/>
            <person name="Visser J."/>
            <person name="Yu J.-H."/>
            <person name="Zhou M."/>
            <person name="Andersen M.R."/>
            <person name="Archer D.B."/>
            <person name="Baker S.E."/>
            <person name="Benoit I."/>
            <person name="Brakhage A.A."/>
            <person name="Braus G.H."/>
            <person name="Fischer R."/>
            <person name="Frisvad J.C."/>
            <person name="Goldman G.H."/>
            <person name="Houbraken J."/>
            <person name="Oakley B."/>
            <person name="Pocsi I."/>
            <person name="Scazzocchio C."/>
            <person name="Seiboth B."/>
            <person name="vanKuyk P.A."/>
            <person name="Wortman J."/>
            <person name="Dyer P.S."/>
            <person name="Grigoriev I.V."/>
        </authorList>
    </citation>
    <scope>NUCLEOTIDE SEQUENCE [LARGE SCALE GENOMIC DNA]</scope>
    <source>
        <strain evidence="10">DTO 134E9</strain>
    </source>
</reference>
<accession>A0A1L9S0N9</accession>
<dbReference type="InterPro" id="IPR009057">
    <property type="entry name" value="Homeodomain-like_sf"/>
</dbReference>
<evidence type="ECO:0000256" key="4">
    <source>
        <dbReference type="PROSITE-ProRule" id="PRU00042"/>
    </source>
</evidence>
<feature type="compositionally biased region" description="Basic residues" evidence="6">
    <location>
        <begin position="315"/>
        <end position="331"/>
    </location>
</feature>
<feature type="compositionally biased region" description="Low complexity" evidence="6">
    <location>
        <begin position="274"/>
        <end position="293"/>
    </location>
</feature>
<dbReference type="Proteomes" id="UP000184383">
    <property type="component" value="Unassembled WGS sequence"/>
</dbReference>
<dbReference type="SMART" id="SM00355">
    <property type="entry name" value="ZnF_C2H2"/>
    <property type="match status" value="3"/>
</dbReference>
<dbReference type="PROSITE" id="PS00028">
    <property type="entry name" value="ZINC_FINGER_C2H2_1"/>
    <property type="match status" value="1"/>
</dbReference>
<dbReference type="EMBL" id="KV878209">
    <property type="protein sequence ID" value="OJJ40736.1"/>
    <property type="molecule type" value="Genomic_DNA"/>
</dbReference>
<keyword evidence="4" id="KW-0863">Zinc-finger</keyword>
<dbReference type="GO" id="GO:0006355">
    <property type="term" value="P:regulation of DNA-templated transcription"/>
    <property type="evidence" value="ECO:0007669"/>
    <property type="project" value="InterPro"/>
</dbReference>
<feature type="compositionally biased region" description="Polar residues" evidence="6">
    <location>
        <begin position="250"/>
        <end position="273"/>
    </location>
</feature>
<feature type="region of interest" description="Disordered" evidence="6">
    <location>
        <begin position="245"/>
        <end position="331"/>
    </location>
</feature>
<dbReference type="OrthoDB" id="5399138at2759"/>
<evidence type="ECO:0000256" key="1">
    <source>
        <dbReference type="ARBA" id="ARBA00023125"/>
    </source>
</evidence>
<evidence type="ECO:0000259" key="7">
    <source>
        <dbReference type="PROSITE" id="PS50071"/>
    </source>
</evidence>
<keyword evidence="4" id="KW-0479">Metal-binding</keyword>
<feature type="domain" description="Homeobox" evidence="7">
    <location>
        <begin position="143"/>
        <end position="206"/>
    </location>
</feature>
<evidence type="ECO:0000313" key="9">
    <source>
        <dbReference type="EMBL" id="OJJ40736.1"/>
    </source>
</evidence>
<dbReference type="GO" id="GO:0003677">
    <property type="term" value="F:DNA binding"/>
    <property type="evidence" value="ECO:0007669"/>
    <property type="project" value="UniProtKB-UniRule"/>
</dbReference>
<keyword evidence="2 5" id="KW-0371">Homeobox</keyword>
<dbReference type="Gene3D" id="1.10.10.60">
    <property type="entry name" value="Homeodomain-like"/>
    <property type="match status" value="1"/>
</dbReference>
<dbReference type="AlphaFoldDB" id="A0A1L9S0N9"/>
<gene>
    <name evidence="9" type="ORF">ASPWEDRAFT_34205</name>
</gene>
<evidence type="ECO:0000256" key="2">
    <source>
        <dbReference type="ARBA" id="ARBA00023155"/>
    </source>
</evidence>
<evidence type="ECO:0000256" key="3">
    <source>
        <dbReference type="ARBA" id="ARBA00023242"/>
    </source>
</evidence>
<feature type="domain" description="C2H2-type" evidence="8">
    <location>
        <begin position="341"/>
        <end position="364"/>
    </location>
</feature>
<dbReference type="InterPro" id="IPR001356">
    <property type="entry name" value="HD"/>
</dbReference>
<dbReference type="GO" id="GO:0005634">
    <property type="term" value="C:nucleus"/>
    <property type="evidence" value="ECO:0007669"/>
    <property type="project" value="UniProtKB-SubCell"/>
</dbReference>
<dbReference type="Pfam" id="PF05920">
    <property type="entry name" value="Homeobox_KN"/>
    <property type="match status" value="1"/>
</dbReference>
<organism evidence="9 10">
    <name type="scientific">Aspergillus wentii DTO 134E9</name>
    <dbReference type="NCBI Taxonomy" id="1073089"/>
    <lineage>
        <taxon>Eukaryota</taxon>
        <taxon>Fungi</taxon>
        <taxon>Dikarya</taxon>
        <taxon>Ascomycota</taxon>
        <taxon>Pezizomycotina</taxon>
        <taxon>Eurotiomycetes</taxon>
        <taxon>Eurotiomycetidae</taxon>
        <taxon>Eurotiales</taxon>
        <taxon>Aspergillaceae</taxon>
        <taxon>Aspergillus</taxon>
        <taxon>Aspergillus subgen. Cremei</taxon>
    </lineage>
</organism>
<dbReference type="InterPro" id="IPR006600">
    <property type="entry name" value="HTH_CenpB_DNA-bd_dom"/>
</dbReference>
<keyword evidence="1 5" id="KW-0238">DNA-binding</keyword>
<dbReference type="PROSITE" id="PS50071">
    <property type="entry name" value="HOMEOBOX_2"/>
    <property type="match status" value="1"/>
</dbReference>
<evidence type="ECO:0000313" key="10">
    <source>
        <dbReference type="Proteomes" id="UP000184383"/>
    </source>
</evidence>
<evidence type="ECO:0000256" key="5">
    <source>
        <dbReference type="PROSITE-ProRule" id="PRU00108"/>
    </source>
</evidence>
<dbReference type="InterPro" id="IPR050224">
    <property type="entry name" value="TALE_homeobox"/>
</dbReference>
<dbReference type="RefSeq" id="XP_040694412.1">
    <property type="nucleotide sequence ID" value="XM_040833947.1"/>
</dbReference>
<comment type="subcellular location">
    <subcellularLocation>
        <location evidence="5">Nucleus</location>
    </subcellularLocation>
</comment>
<dbReference type="InterPro" id="IPR013087">
    <property type="entry name" value="Znf_C2H2_type"/>
</dbReference>
<evidence type="ECO:0000256" key="6">
    <source>
        <dbReference type="SAM" id="MobiDB-lite"/>
    </source>
</evidence>
<dbReference type="SMART" id="SM00389">
    <property type="entry name" value="HOX"/>
    <property type="match status" value="1"/>
</dbReference>
<feature type="DNA-binding region" description="Homeobox" evidence="5">
    <location>
        <begin position="145"/>
        <end position="207"/>
    </location>
</feature>
<keyword evidence="10" id="KW-1185">Reference proteome</keyword>
<dbReference type="CDD" id="cd00086">
    <property type="entry name" value="homeodomain"/>
    <property type="match status" value="1"/>
</dbReference>
<dbReference type="Gene3D" id="3.30.160.60">
    <property type="entry name" value="Classic Zinc Finger"/>
    <property type="match status" value="1"/>
</dbReference>
<evidence type="ECO:0008006" key="11">
    <source>
        <dbReference type="Google" id="ProtNLM"/>
    </source>
</evidence>
<sequence>MAHARKDDCPKFCDDILSLPPLGPHDVVSDRANIDLLLNQLMEQPNWFSGNRHFEEQLQGEYRTLHPHLLSSPAEPCDVLDNFCLDGSTGSAAHNGSSSQEDSLRRVDSSYTSVLSSQAADGDSGFLAGASLSSDIAPTDSTPAKTKKYQRLSKEAVDILKLWLHEHRDCPYPSEHEKTELKQQTGLTRTQISNWFTNARRRKTIDMASLPEVNQVDTPFERWKNSPPENEAATTSDIMRALADMPDSFESGSGSMHSVSQREWSSNGSSGACSTTFNASSASSFEHSQASGSEGSYSHSQRAPLRSPTPIPNARPRRRYRRHRFSTKTFSKRKAQNGRPFQCTFCADSFSTKYDWQRHEKTLHLPVDQWSCTPQGGIIDIEGTSVCAFCHTSDADDEHLNCHNYLICREKPTEQRTFSRKDHLKQHLKLIHNVDYHPAMEKWRSQRTYMTSRCGFCDANLESWEERVDHVAEHFKEGADMIQWRGDWGFEPAIQNLVENAMPSYLLGHERHTLDPWKSSDVLGHLEDEEQPFSTNVPNGLDRYTNLQRELVTYIHNQMAEGNHPSDEMIQSRARQIAYGDDDPWNQTYADDPTWLSAIKRDAGLEGSVEPNIRPPEES</sequence>
<dbReference type="InterPro" id="IPR008422">
    <property type="entry name" value="KN_HD"/>
</dbReference>
<dbReference type="GO" id="GO:0008270">
    <property type="term" value="F:zinc ion binding"/>
    <property type="evidence" value="ECO:0007669"/>
    <property type="project" value="UniProtKB-KW"/>
</dbReference>
<dbReference type="PROSITE" id="PS50157">
    <property type="entry name" value="ZINC_FINGER_C2H2_2"/>
    <property type="match status" value="1"/>
</dbReference>
<dbReference type="SUPFAM" id="SSF46689">
    <property type="entry name" value="Homeodomain-like"/>
    <property type="match status" value="1"/>
</dbReference>
<dbReference type="Pfam" id="PF03221">
    <property type="entry name" value="HTH_Tnp_Tc5"/>
    <property type="match status" value="1"/>
</dbReference>